<proteinExistence type="predicted"/>
<sequence length="340" mass="39141">MSGQINQYRRSTYHSSVIPYSIAWNQKFANKLQRCLPRELRNVVYRYLWDDNAMKKWTHGLGVYAAQKVEPCPDQPCQCCLSPTRTIPHFLQAVFVGPETAQETAETLYRIWPGGHGVQSPSLIKGYLFNDAFHAGYNPLRTFRQLAVTCKIDDFRTPRTTCNKKSGAYCKHTASERSYIKKDELEGAFEDLLSIPRKEGFVLHIIFEQRNLRLAVLVEALEAFRSVHDAFVAARAFVGTKWEYTGIGSGKPHLGVHDYYSKGASLDAWKAKMVGKWESLHLRRKLCLQHCRYTSEPSEDLCDQDFVHKMWEKSEEEWSPEDEKRSADWNDSETDEEASA</sequence>
<organism evidence="2 3">
    <name type="scientific">Paraphoma chrysanthemicola</name>
    <dbReference type="NCBI Taxonomy" id="798071"/>
    <lineage>
        <taxon>Eukaryota</taxon>
        <taxon>Fungi</taxon>
        <taxon>Dikarya</taxon>
        <taxon>Ascomycota</taxon>
        <taxon>Pezizomycotina</taxon>
        <taxon>Dothideomycetes</taxon>
        <taxon>Pleosporomycetidae</taxon>
        <taxon>Pleosporales</taxon>
        <taxon>Pleosporineae</taxon>
        <taxon>Phaeosphaeriaceae</taxon>
        <taxon>Paraphoma</taxon>
    </lineage>
</organism>
<dbReference type="EMBL" id="JAGMVJ010000004">
    <property type="protein sequence ID" value="KAH7091672.1"/>
    <property type="molecule type" value="Genomic_DNA"/>
</dbReference>
<feature type="region of interest" description="Disordered" evidence="1">
    <location>
        <begin position="313"/>
        <end position="340"/>
    </location>
</feature>
<evidence type="ECO:0000313" key="2">
    <source>
        <dbReference type="EMBL" id="KAH7091672.1"/>
    </source>
</evidence>
<dbReference type="OrthoDB" id="3763466at2759"/>
<evidence type="ECO:0000313" key="3">
    <source>
        <dbReference type="Proteomes" id="UP000813461"/>
    </source>
</evidence>
<reference evidence="2" key="1">
    <citation type="journal article" date="2021" name="Nat. Commun.">
        <title>Genetic determinants of endophytism in the Arabidopsis root mycobiome.</title>
        <authorList>
            <person name="Mesny F."/>
            <person name="Miyauchi S."/>
            <person name="Thiergart T."/>
            <person name="Pickel B."/>
            <person name="Atanasova L."/>
            <person name="Karlsson M."/>
            <person name="Huettel B."/>
            <person name="Barry K.W."/>
            <person name="Haridas S."/>
            <person name="Chen C."/>
            <person name="Bauer D."/>
            <person name="Andreopoulos W."/>
            <person name="Pangilinan J."/>
            <person name="LaButti K."/>
            <person name="Riley R."/>
            <person name="Lipzen A."/>
            <person name="Clum A."/>
            <person name="Drula E."/>
            <person name="Henrissat B."/>
            <person name="Kohler A."/>
            <person name="Grigoriev I.V."/>
            <person name="Martin F.M."/>
            <person name="Hacquard S."/>
        </authorList>
    </citation>
    <scope>NUCLEOTIDE SEQUENCE</scope>
    <source>
        <strain evidence="2">MPI-SDFR-AT-0120</strain>
    </source>
</reference>
<evidence type="ECO:0000256" key="1">
    <source>
        <dbReference type="SAM" id="MobiDB-lite"/>
    </source>
</evidence>
<dbReference type="Proteomes" id="UP000813461">
    <property type="component" value="Unassembled WGS sequence"/>
</dbReference>
<protein>
    <submittedName>
        <fullName evidence="2">Uncharacterized protein</fullName>
    </submittedName>
</protein>
<feature type="compositionally biased region" description="Acidic residues" evidence="1">
    <location>
        <begin position="330"/>
        <end position="340"/>
    </location>
</feature>
<keyword evidence="3" id="KW-1185">Reference proteome</keyword>
<dbReference type="AlphaFoldDB" id="A0A8K0W2W7"/>
<comment type="caution">
    <text evidence="2">The sequence shown here is derived from an EMBL/GenBank/DDBJ whole genome shotgun (WGS) entry which is preliminary data.</text>
</comment>
<gene>
    <name evidence="2" type="ORF">FB567DRAFT_519184</name>
</gene>
<accession>A0A8K0W2W7</accession>
<name>A0A8K0W2W7_9PLEO</name>